<protein>
    <submittedName>
        <fullName evidence="1">Uncharacterized protein</fullName>
    </submittedName>
</protein>
<proteinExistence type="predicted"/>
<dbReference type="EMBL" id="GBRH01265883">
    <property type="protein sequence ID" value="JAD32012.1"/>
    <property type="molecule type" value="Transcribed_RNA"/>
</dbReference>
<organism evidence="1">
    <name type="scientific">Arundo donax</name>
    <name type="common">Giant reed</name>
    <name type="synonym">Donax arundinaceus</name>
    <dbReference type="NCBI Taxonomy" id="35708"/>
    <lineage>
        <taxon>Eukaryota</taxon>
        <taxon>Viridiplantae</taxon>
        <taxon>Streptophyta</taxon>
        <taxon>Embryophyta</taxon>
        <taxon>Tracheophyta</taxon>
        <taxon>Spermatophyta</taxon>
        <taxon>Magnoliopsida</taxon>
        <taxon>Liliopsida</taxon>
        <taxon>Poales</taxon>
        <taxon>Poaceae</taxon>
        <taxon>PACMAD clade</taxon>
        <taxon>Arundinoideae</taxon>
        <taxon>Arundineae</taxon>
        <taxon>Arundo</taxon>
    </lineage>
</organism>
<accession>A0A0A9PYC5</accession>
<reference evidence="1" key="2">
    <citation type="journal article" date="2015" name="Data Brief">
        <title>Shoot transcriptome of the giant reed, Arundo donax.</title>
        <authorList>
            <person name="Barrero R.A."/>
            <person name="Guerrero F.D."/>
            <person name="Moolhuijzen P."/>
            <person name="Goolsby J.A."/>
            <person name="Tidwell J."/>
            <person name="Bellgard S.E."/>
            <person name="Bellgard M.I."/>
        </authorList>
    </citation>
    <scope>NUCLEOTIDE SEQUENCE</scope>
    <source>
        <tissue evidence="1">Shoot tissue taken approximately 20 cm above the soil surface</tissue>
    </source>
</reference>
<evidence type="ECO:0000313" key="1">
    <source>
        <dbReference type="EMBL" id="JAD32012.1"/>
    </source>
</evidence>
<sequence>MLSLTYYATCFLFQSILVISSFTFVEI</sequence>
<reference evidence="1" key="1">
    <citation type="submission" date="2014-09" db="EMBL/GenBank/DDBJ databases">
        <authorList>
            <person name="Magalhaes I.L.F."/>
            <person name="Oliveira U."/>
            <person name="Santos F.R."/>
            <person name="Vidigal T.H.D.A."/>
            <person name="Brescovit A.D."/>
            <person name="Santos A.J."/>
        </authorList>
    </citation>
    <scope>NUCLEOTIDE SEQUENCE</scope>
    <source>
        <tissue evidence="1">Shoot tissue taken approximately 20 cm above the soil surface</tissue>
    </source>
</reference>
<dbReference type="AlphaFoldDB" id="A0A0A9PYC5"/>
<name>A0A0A9PYC5_ARUDO</name>